<evidence type="ECO:0000256" key="4">
    <source>
        <dbReference type="ARBA" id="ARBA00035177"/>
    </source>
</evidence>
<dbReference type="Gene3D" id="1.10.287.3980">
    <property type="match status" value="1"/>
</dbReference>
<evidence type="ECO:0000256" key="3">
    <source>
        <dbReference type="ARBA" id="ARBA00023274"/>
    </source>
</evidence>
<evidence type="ECO:0000313" key="7">
    <source>
        <dbReference type="Proteomes" id="UP000192343"/>
    </source>
</evidence>
<dbReference type="InterPro" id="IPR000271">
    <property type="entry name" value="Ribosomal_bL34"/>
</dbReference>
<protein>
    <recommendedName>
        <fullName evidence="4 5">Large ribosomal subunit protein bL34</fullName>
    </recommendedName>
</protein>
<comment type="caution">
    <text evidence="6">The sequence shown here is derived from an EMBL/GenBank/DDBJ whole genome shotgun (WGS) entry which is preliminary data.</text>
</comment>
<dbReference type="InterPro" id="IPR020939">
    <property type="entry name" value="Ribosomal_bL34_CS"/>
</dbReference>
<sequence>MKRTYQPSKVKRNRKFGFRARMKTVGGRLVLARRRRKGRKKLSVADEKKPY</sequence>
<dbReference type="PROSITE" id="PS00784">
    <property type="entry name" value="RIBOSOMAL_L34"/>
    <property type="match status" value="1"/>
</dbReference>
<dbReference type="Proteomes" id="UP000192343">
    <property type="component" value="Unassembled WGS sequence"/>
</dbReference>
<dbReference type="NCBIfam" id="TIGR01030">
    <property type="entry name" value="rpmH_bact"/>
    <property type="match status" value="1"/>
</dbReference>
<evidence type="ECO:0000313" key="6">
    <source>
        <dbReference type="EMBL" id="ORC34612.1"/>
    </source>
</evidence>
<proteinExistence type="inferred from homology"/>
<dbReference type="EMBL" id="MWQY01000012">
    <property type="protein sequence ID" value="ORC34612.1"/>
    <property type="molecule type" value="Genomic_DNA"/>
</dbReference>
<dbReference type="Pfam" id="PF00468">
    <property type="entry name" value="Ribosomal_L34"/>
    <property type="match status" value="1"/>
</dbReference>
<dbReference type="FunFam" id="1.10.287.3980:FF:000001">
    <property type="entry name" value="Mitochondrial ribosomal protein L34"/>
    <property type="match status" value="1"/>
</dbReference>
<dbReference type="GO" id="GO:1990904">
    <property type="term" value="C:ribonucleoprotein complex"/>
    <property type="evidence" value="ECO:0007669"/>
    <property type="project" value="UniProtKB-KW"/>
</dbReference>
<dbReference type="HAMAP" id="MF_00391">
    <property type="entry name" value="Ribosomal_bL34"/>
    <property type="match status" value="1"/>
</dbReference>
<evidence type="ECO:0000256" key="1">
    <source>
        <dbReference type="ARBA" id="ARBA00010111"/>
    </source>
</evidence>
<dbReference type="AlphaFoldDB" id="A0A1Y1RWP0"/>
<dbReference type="GO" id="GO:0003735">
    <property type="term" value="F:structural constituent of ribosome"/>
    <property type="evidence" value="ECO:0007669"/>
    <property type="project" value="InterPro"/>
</dbReference>
<accession>A0A1Y1RWP0</accession>
<dbReference type="STRING" id="1963862.B4O97_11730"/>
<reference evidence="6 7" key="1">
    <citation type="submission" date="2017-03" db="EMBL/GenBank/DDBJ databases">
        <title>Draft Genome sequence of Marispirochaeta sp. strain JC444.</title>
        <authorList>
            <person name="Shivani Y."/>
            <person name="Subhash Y."/>
            <person name="Sasikala C."/>
            <person name="Ramana C."/>
        </authorList>
    </citation>
    <scope>NUCLEOTIDE SEQUENCE [LARGE SCALE GENOMIC DNA]</scope>
    <source>
        <strain evidence="6 7">JC444</strain>
    </source>
</reference>
<evidence type="ECO:0000256" key="5">
    <source>
        <dbReference type="HAMAP-Rule" id="MF_00391"/>
    </source>
</evidence>
<dbReference type="PANTHER" id="PTHR14503">
    <property type="entry name" value="MITOCHONDRIAL RIBOSOMAL PROTEIN 34 FAMILY MEMBER"/>
    <property type="match status" value="1"/>
</dbReference>
<comment type="similarity">
    <text evidence="1 5">Belongs to the bacterial ribosomal protein bL34 family.</text>
</comment>
<keyword evidence="3 5" id="KW-0687">Ribonucleoprotein</keyword>
<keyword evidence="7" id="KW-1185">Reference proteome</keyword>
<dbReference type="GO" id="GO:0006412">
    <property type="term" value="P:translation"/>
    <property type="evidence" value="ECO:0007669"/>
    <property type="project" value="UniProtKB-UniRule"/>
</dbReference>
<keyword evidence="2 5" id="KW-0689">Ribosomal protein</keyword>
<gene>
    <name evidence="5" type="primary">rpmH</name>
    <name evidence="6" type="ORF">B4O97_11730</name>
</gene>
<dbReference type="PANTHER" id="PTHR14503:SF4">
    <property type="entry name" value="LARGE RIBOSOMAL SUBUNIT PROTEIN BL34M"/>
    <property type="match status" value="1"/>
</dbReference>
<dbReference type="GO" id="GO:0005840">
    <property type="term" value="C:ribosome"/>
    <property type="evidence" value="ECO:0007669"/>
    <property type="project" value="UniProtKB-KW"/>
</dbReference>
<organism evidence="6 7">
    <name type="scientific">Marispirochaeta aestuarii</name>
    <dbReference type="NCBI Taxonomy" id="1963862"/>
    <lineage>
        <taxon>Bacteria</taxon>
        <taxon>Pseudomonadati</taxon>
        <taxon>Spirochaetota</taxon>
        <taxon>Spirochaetia</taxon>
        <taxon>Spirochaetales</taxon>
        <taxon>Spirochaetaceae</taxon>
        <taxon>Marispirochaeta</taxon>
    </lineage>
</organism>
<name>A0A1Y1RWP0_9SPIO</name>
<dbReference type="RefSeq" id="WP_083051035.1">
    <property type="nucleotide sequence ID" value="NZ_CAXXQO010000003.1"/>
</dbReference>
<evidence type="ECO:0000256" key="2">
    <source>
        <dbReference type="ARBA" id="ARBA00022980"/>
    </source>
</evidence>